<name>A0ABM7GBE8_9GAMM</name>
<organism evidence="1 2">
    <name type="scientific">Vreelandella olivaria</name>
    <dbReference type="NCBI Taxonomy" id="390919"/>
    <lineage>
        <taxon>Bacteria</taxon>
        <taxon>Pseudomonadati</taxon>
        <taxon>Pseudomonadota</taxon>
        <taxon>Gammaproteobacteria</taxon>
        <taxon>Oceanospirillales</taxon>
        <taxon>Halomonadaceae</taxon>
        <taxon>Vreelandella</taxon>
    </lineage>
</organism>
<dbReference type="EMBL" id="AP019416">
    <property type="protein sequence ID" value="BBI47761.1"/>
    <property type="molecule type" value="Genomic_DNA"/>
</dbReference>
<sequence length="44" mass="5019">MLRVRIGKPIETEGRMPDDVLADVEAWIEAQLQEISDVPRPTSR</sequence>
<proteinExistence type="predicted"/>
<reference evidence="2" key="1">
    <citation type="journal article" date="2019" name="Microbiol. Resour. Announc.">
        <title>Complete Genome Sequence of Halomonas olivaria, a Moderately Halophilic Bacterium Isolated from Olive Processing Effluents, Obtained by Nanopore Sequencing.</title>
        <authorList>
            <person name="Nagata S."/>
            <person name="Ii K.M."/>
            <person name="Tsukimi T."/>
            <person name="Miura M.C."/>
            <person name="Galipon J."/>
            <person name="Arakawa K."/>
        </authorList>
    </citation>
    <scope>NUCLEOTIDE SEQUENCE [LARGE SCALE GENOMIC DNA]</scope>
    <source>
        <strain evidence="2">TYRC17</strain>
    </source>
</reference>
<evidence type="ECO:0000313" key="2">
    <source>
        <dbReference type="Proteomes" id="UP000289555"/>
    </source>
</evidence>
<accession>A0ABM7GBE8</accession>
<keyword evidence="2" id="KW-1185">Reference proteome</keyword>
<dbReference type="Proteomes" id="UP000289555">
    <property type="component" value="Chromosome"/>
</dbReference>
<gene>
    <name evidence="1" type="ORF">HORIV_01820</name>
</gene>
<protein>
    <submittedName>
        <fullName evidence="1">Uncharacterized protein</fullName>
    </submittedName>
</protein>
<evidence type="ECO:0000313" key="1">
    <source>
        <dbReference type="EMBL" id="BBI47761.1"/>
    </source>
</evidence>